<dbReference type="PANTHER" id="PTHR42695:SF5">
    <property type="entry name" value="GLUTAMINE AMIDOTRANSFERASE YLR126C-RELATED"/>
    <property type="match status" value="1"/>
</dbReference>
<dbReference type="InterPro" id="IPR029062">
    <property type="entry name" value="Class_I_gatase-like"/>
</dbReference>
<dbReference type="Pfam" id="PF00117">
    <property type="entry name" value="GATase"/>
    <property type="match status" value="1"/>
</dbReference>
<dbReference type="PANTHER" id="PTHR42695">
    <property type="entry name" value="GLUTAMINE AMIDOTRANSFERASE YLR126C-RELATED"/>
    <property type="match status" value="1"/>
</dbReference>
<evidence type="ECO:0000259" key="1">
    <source>
        <dbReference type="Pfam" id="PF00117"/>
    </source>
</evidence>
<dbReference type="SUPFAM" id="SSF52317">
    <property type="entry name" value="Class I glutamine amidotransferase-like"/>
    <property type="match status" value="1"/>
</dbReference>
<dbReference type="GO" id="GO:0003922">
    <property type="term" value="F:GMP synthase (glutamine-hydrolyzing) activity"/>
    <property type="evidence" value="ECO:0007669"/>
    <property type="project" value="UniProtKB-EC"/>
</dbReference>
<keyword evidence="2" id="KW-0436">Ligase</keyword>
<reference evidence="2 3" key="1">
    <citation type="journal article" date="2018" name="Int. J. Syst. Evol. Microbiol.">
        <title>Methylomusa anaerophila gen. nov., sp. nov., an anaerobic methanol-utilizing bacterium isolated from a microbial fuel cell.</title>
        <authorList>
            <person name="Amano N."/>
            <person name="Yamamuro A."/>
            <person name="Miyahara M."/>
            <person name="Kouzuma A."/>
            <person name="Abe T."/>
            <person name="Watanabe K."/>
        </authorList>
    </citation>
    <scope>NUCLEOTIDE SEQUENCE [LARGE SCALE GENOMIC DNA]</scope>
    <source>
        <strain evidence="2 3">MMFC1</strain>
    </source>
</reference>
<keyword evidence="3" id="KW-1185">Reference proteome</keyword>
<feature type="domain" description="Glutamine amidotransferase" evidence="1">
    <location>
        <begin position="42"/>
        <end position="182"/>
    </location>
</feature>
<dbReference type="CDD" id="cd01741">
    <property type="entry name" value="GATase1_1"/>
    <property type="match status" value="1"/>
</dbReference>
<dbReference type="EMBL" id="AP018449">
    <property type="protein sequence ID" value="BBB90011.1"/>
    <property type="molecule type" value="Genomic_DNA"/>
</dbReference>
<dbReference type="PROSITE" id="PS51273">
    <property type="entry name" value="GATASE_TYPE_1"/>
    <property type="match status" value="1"/>
</dbReference>
<organism evidence="2 3">
    <name type="scientific">Methylomusa anaerophila</name>
    <dbReference type="NCBI Taxonomy" id="1930071"/>
    <lineage>
        <taxon>Bacteria</taxon>
        <taxon>Bacillati</taxon>
        <taxon>Bacillota</taxon>
        <taxon>Negativicutes</taxon>
        <taxon>Selenomonadales</taxon>
        <taxon>Sporomusaceae</taxon>
        <taxon>Methylomusa</taxon>
    </lineage>
</organism>
<evidence type="ECO:0000313" key="2">
    <source>
        <dbReference type="EMBL" id="BBB90011.1"/>
    </source>
</evidence>
<evidence type="ECO:0000313" key="3">
    <source>
        <dbReference type="Proteomes" id="UP000276437"/>
    </source>
</evidence>
<name>A0A348AG13_9FIRM</name>
<protein>
    <submittedName>
        <fullName evidence="2">GMP synthase [glutamine-hydrolyzing]</fullName>
        <ecNumber evidence="2">6.3.5.2</ecNumber>
    </submittedName>
</protein>
<dbReference type="KEGG" id="mana:MAMMFC1_00655"/>
<dbReference type="RefSeq" id="WP_126306432.1">
    <property type="nucleotide sequence ID" value="NZ_AP018449.1"/>
</dbReference>
<accession>A0A348AG13</accession>
<proteinExistence type="predicted"/>
<sequence>MRIHYLQHVPFEDPAHIACWVRDKGHSLTGTRLYNQEAVPAMDQFDWLVIMGGPMNIYEEEQYPWLKVEKQFIKAAIDNRKVVLGICLGAQLIAAVVGGKVTKNPEGEIGWLPVTLNAEAYKSPLFKNFPATFPVFQWHNDTFSTLGEGSLCIAGSVACAQQAFIYKERVIGFQFHLESTQESIAALIRHCAGEMTEGAYIQSARQIEAGMGFLKAANSLMDDFLNRLEAYDQRQEGA</sequence>
<gene>
    <name evidence="2" type="primary">guaA_1</name>
    <name evidence="2" type="ORF">MAMMFC1_00655</name>
</gene>
<dbReference type="OrthoDB" id="9813383at2"/>
<dbReference type="InterPro" id="IPR017926">
    <property type="entry name" value="GATASE"/>
</dbReference>
<dbReference type="EC" id="6.3.5.2" evidence="2"/>
<dbReference type="Proteomes" id="UP000276437">
    <property type="component" value="Chromosome"/>
</dbReference>
<dbReference type="FunFam" id="3.40.50.880:FF:000033">
    <property type="entry name" value="Glutamine amidotransferase class-I"/>
    <property type="match status" value="1"/>
</dbReference>
<dbReference type="GO" id="GO:0005829">
    <property type="term" value="C:cytosol"/>
    <property type="evidence" value="ECO:0007669"/>
    <property type="project" value="TreeGrafter"/>
</dbReference>
<dbReference type="AlphaFoldDB" id="A0A348AG13"/>
<dbReference type="InterPro" id="IPR044992">
    <property type="entry name" value="ChyE-like"/>
</dbReference>
<dbReference type="Gene3D" id="3.40.50.880">
    <property type="match status" value="1"/>
</dbReference>